<dbReference type="EnsemblPlants" id="HORVU.MOREX.r3.7HG0751670.1">
    <property type="protein sequence ID" value="HORVU.MOREX.r3.7HG0751670.1.CDS1"/>
    <property type="gene ID" value="HORVU.MOREX.r3.7HG0751670"/>
</dbReference>
<protein>
    <submittedName>
        <fullName evidence="1">Uncharacterized protein</fullName>
    </submittedName>
</protein>
<sequence>MRWTLAWAGWKGKRSRFYVMWTGWMDLYWCAWCCRAGRPFLDFQQRRPSSLWLWLVTVTHTHTSPYMFFILQQK</sequence>
<evidence type="ECO:0000313" key="1">
    <source>
        <dbReference type="EnsemblPlants" id="HORVU.MOREX.r3.7HG0751670.1.CDS1"/>
    </source>
</evidence>
<keyword evidence="2" id="KW-1185">Reference proteome</keyword>
<organism evidence="1 2">
    <name type="scientific">Hordeum vulgare subsp. vulgare</name>
    <name type="common">Domesticated barley</name>
    <dbReference type="NCBI Taxonomy" id="112509"/>
    <lineage>
        <taxon>Eukaryota</taxon>
        <taxon>Viridiplantae</taxon>
        <taxon>Streptophyta</taxon>
        <taxon>Embryophyta</taxon>
        <taxon>Tracheophyta</taxon>
        <taxon>Spermatophyta</taxon>
        <taxon>Magnoliopsida</taxon>
        <taxon>Liliopsida</taxon>
        <taxon>Poales</taxon>
        <taxon>Poaceae</taxon>
        <taxon>BOP clade</taxon>
        <taxon>Pooideae</taxon>
        <taxon>Triticodae</taxon>
        <taxon>Triticeae</taxon>
        <taxon>Hordeinae</taxon>
        <taxon>Hordeum</taxon>
    </lineage>
</organism>
<reference evidence="1" key="3">
    <citation type="submission" date="2022-01" db="UniProtKB">
        <authorList>
            <consortium name="EnsemblPlants"/>
        </authorList>
    </citation>
    <scope>IDENTIFICATION</scope>
    <source>
        <strain evidence="1">subsp. vulgare</strain>
    </source>
</reference>
<dbReference type="AlphaFoldDB" id="A0A8I7BK86"/>
<name>A0A8I7BK86_HORVV</name>
<dbReference type="Proteomes" id="UP000011116">
    <property type="component" value="Chromosome 7H"/>
</dbReference>
<dbReference type="Gramene" id="HORVU.MOREX.r3.7HG0751670.1">
    <property type="protein sequence ID" value="HORVU.MOREX.r3.7HG0751670.1.CDS1"/>
    <property type="gene ID" value="HORVU.MOREX.r3.7HG0751670"/>
</dbReference>
<proteinExistence type="predicted"/>
<reference evidence="2" key="1">
    <citation type="journal article" date="2012" name="Nature">
        <title>A physical, genetic and functional sequence assembly of the barley genome.</title>
        <authorList>
            <consortium name="The International Barley Genome Sequencing Consortium"/>
            <person name="Mayer K.F."/>
            <person name="Waugh R."/>
            <person name="Brown J.W."/>
            <person name="Schulman A."/>
            <person name="Langridge P."/>
            <person name="Platzer M."/>
            <person name="Fincher G.B."/>
            <person name="Muehlbauer G.J."/>
            <person name="Sato K."/>
            <person name="Close T.J."/>
            <person name="Wise R.P."/>
            <person name="Stein N."/>
        </authorList>
    </citation>
    <scope>NUCLEOTIDE SEQUENCE [LARGE SCALE GENOMIC DNA]</scope>
    <source>
        <strain evidence="2">cv. Morex</strain>
    </source>
</reference>
<evidence type="ECO:0000313" key="2">
    <source>
        <dbReference type="Proteomes" id="UP000011116"/>
    </source>
</evidence>
<reference evidence="1" key="2">
    <citation type="submission" date="2020-10" db="EMBL/GenBank/DDBJ databases">
        <authorList>
            <person name="Scholz U."/>
            <person name="Mascher M."/>
            <person name="Fiebig A."/>
        </authorList>
    </citation>
    <scope>NUCLEOTIDE SEQUENCE [LARGE SCALE GENOMIC DNA]</scope>
    <source>
        <strain evidence="1">cv. Morex</strain>
    </source>
</reference>
<accession>A0A8I7BK86</accession>